<name>A0ABS4SN13_9PROT</name>
<evidence type="ECO:0000313" key="3">
    <source>
        <dbReference type="Proteomes" id="UP000781958"/>
    </source>
</evidence>
<evidence type="ECO:0000313" key="2">
    <source>
        <dbReference type="EMBL" id="MBP2293961.1"/>
    </source>
</evidence>
<dbReference type="InterPro" id="IPR036513">
    <property type="entry name" value="STAS_dom_sf"/>
</dbReference>
<keyword evidence="3" id="KW-1185">Reference proteome</keyword>
<comment type="caution">
    <text evidence="2">The sequence shown here is derived from an EMBL/GenBank/DDBJ whole genome shotgun (WGS) entry which is preliminary data.</text>
</comment>
<proteinExistence type="predicted"/>
<dbReference type="InterPro" id="IPR002645">
    <property type="entry name" value="STAS_dom"/>
</dbReference>
<evidence type="ECO:0000259" key="1">
    <source>
        <dbReference type="PROSITE" id="PS50801"/>
    </source>
</evidence>
<sequence>MQYRLDNEEHFARLVLTGRFTGLDADPVRRVIADLKQGQGRHCLLDLTGLEFIDSAGIGMLLVINGEAASAGKHLAMLSGSGQVRKTVELTRIAMIIPVFETVGDYLTVQVPEAVLAAAHPCAPGEDPLAVAARALKVTAGR</sequence>
<dbReference type="RefSeq" id="WP_209767883.1">
    <property type="nucleotide sequence ID" value="NZ_JAGINP010000013.1"/>
</dbReference>
<dbReference type="InterPro" id="IPR058548">
    <property type="entry name" value="MlaB-like_STAS"/>
</dbReference>
<feature type="domain" description="STAS" evidence="1">
    <location>
        <begin position="1"/>
        <end position="110"/>
    </location>
</feature>
<reference evidence="2 3" key="1">
    <citation type="submission" date="2021-03" db="EMBL/GenBank/DDBJ databases">
        <title>Genomic Encyclopedia of Type Strains, Phase III (KMG-III): the genomes of soil and plant-associated and newly described type strains.</title>
        <authorList>
            <person name="Whitman W."/>
        </authorList>
    </citation>
    <scope>NUCLEOTIDE SEQUENCE [LARGE SCALE GENOMIC DNA]</scope>
    <source>
        <strain evidence="2 3">IMMIB AFH-6</strain>
    </source>
</reference>
<dbReference type="EMBL" id="JAGINP010000013">
    <property type="protein sequence ID" value="MBP2293961.1"/>
    <property type="molecule type" value="Genomic_DNA"/>
</dbReference>
<dbReference type="CDD" id="cd07043">
    <property type="entry name" value="STAS_anti-anti-sigma_factors"/>
    <property type="match status" value="1"/>
</dbReference>
<dbReference type="Gene3D" id="3.30.750.24">
    <property type="entry name" value="STAS domain"/>
    <property type="match status" value="1"/>
</dbReference>
<dbReference type="Pfam" id="PF13466">
    <property type="entry name" value="STAS_2"/>
    <property type="match status" value="1"/>
</dbReference>
<dbReference type="Proteomes" id="UP000781958">
    <property type="component" value="Unassembled WGS sequence"/>
</dbReference>
<protein>
    <submittedName>
        <fullName evidence="2">Anti-anti-sigma factor</fullName>
    </submittedName>
</protein>
<dbReference type="PANTHER" id="PTHR33495">
    <property type="entry name" value="ANTI-SIGMA FACTOR ANTAGONIST TM_1081-RELATED-RELATED"/>
    <property type="match status" value="1"/>
</dbReference>
<accession>A0ABS4SN13</accession>
<gene>
    <name evidence="2" type="ORF">J2851_003746</name>
</gene>
<dbReference type="SUPFAM" id="SSF52091">
    <property type="entry name" value="SpoIIaa-like"/>
    <property type="match status" value="1"/>
</dbReference>
<organism evidence="2 3">
    <name type="scientific">Azospirillum rugosum</name>
    <dbReference type="NCBI Taxonomy" id="416170"/>
    <lineage>
        <taxon>Bacteria</taxon>
        <taxon>Pseudomonadati</taxon>
        <taxon>Pseudomonadota</taxon>
        <taxon>Alphaproteobacteria</taxon>
        <taxon>Rhodospirillales</taxon>
        <taxon>Azospirillaceae</taxon>
        <taxon>Azospirillum</taxon>
    </lineage>
</organism>
<dbReference type="PROSITE" id="PS50801">
    <property type="entry name" value="STAS"/>
    <property type="match status" value="1"/>
</dbReference>